<dbReference type="Proteomes" id="UP001140502">
    <property type="component" value="Unassembled WGS sequence"/>
</dbReference>
<proteinExistence type="predicted"/>
<gene>
    <name evidence="1" type="ORF">N0V84_010575</name>
</gene>
<keyword evidence="2" id="KW-1185">Reference proteome</keyword>
<evidence type="ECO:0000313" key="2">
    <source>
        <dbReference type="Proteomes" id="UP001140502"/>
    </source>
</evidence>
<dbReference type="EMBL" id="JAPEUR010000342">
    <property type="protein sequence ID" value="KAJ4311181.1"/>
    <property type="molecule type" value="Genomic_DNA"/>
</dbReference>
<reference evidence="1" key="1">
    <citation type="submission" date="2022-10" db="EMBL/GenBank/DDBJ databases">
        <title>Tapping the CABI collections for fungal endophytes: first genome assemblies for Collariella, Neodidymelliopsis, Ascochyta clinopodiicola, Didymella pomorum, Didymosphaeria variabile, Neocosmospora piperis and Neocucurbitaria cava.</title>
        <authorList>
            <person name="Hill R."/>
        </authorList>
    </citation>
    <scope>NUCLEOTIDE SEQUENCE</scope>
    <source>
        <strain evidence="1">IMI 366586</strain>
    </source>
</reference>
<organism evidence="1 2">
    <name type="scientific">Fusarium piperis</name>
    <dbReference type="NCBI Taxonomy" id="1435070"/>
    <lineage>
        <taxon>Eukaryota</taxon>
        <taxon>Fungi</taxon>
        <taxon>Dikarya</taxon>
        <taxon>Ascomycota</taxon>
        <taxon>Pezizomycotina</taxon>
        <taxon>Sordariomycetes</taxon>
        <taxon>Hypocreomycetidae</taxon>
        <taxon>Hypocreales</taxon>
        <taxon>Nectriaceae</taxon>
        <taxon>Fusarium</taxon>
        <taxon>Fusarium solani species complex</taxon>
    </lineage>
</organism>
<comment type="caution">
    <text evidence="1">The sequence shown here is derived from an EMBL/GenBank/DDBJ whole genome shotgun (WGS) entry which is preliminary data.</text>
</comment>
<name>A0A9W8W1I1_9HYPO</name>
<evidence type="ECO:0000313" key="1">
    <source>
        <dbReference type="EMBL" id="KAJ4311181.1"/>
    </source>
</evidence>
<sequence length="638" mass="72366">MSILRLPAEIVALLVENLDVGSTFNLGSTNSYLSYILYDRRICRLALKKAYHSAEAREARETGEFARAFRRLVKRRMAVRSAEPWTAAIVAMADRFVYTSGYLCYTVNREHLRVLNVRQNPSEELKVNVPLLLHAVRDHDALLPYSFEPLYCAEGVLSCLATQVQGDTTVCWLIVFEVRPEFQWVVVKRLCSEHQILIRNDKNYLFCATRSHARIDGSYRWGIQRLDLAARQWSDAQIILWEFEGSKVGSDICFEIIDDHFYCVSNKLKTQTNYEMPNCYYQAIRFPVSQATHKSCEKPLKRNLWRRHDSEGAVDDRWTSLQLTKDEDTGEVLIVEVRREWFPGNAGSQRTCYKKKLRFDQEIHDLVEPSLLTPPVSIENSPIVAAWDCEKHFEERPLGDMHVGDNPSDTITYTLGECPVRYYNPSCEAFVDLVYEAYSANPLLQLRVRPKMEVVNRELGHPSSSSRHVIEQAVKMWPREPSPSQPDDALTQLHEVVGPSQTFDGLEWSMDERVLVYSPAQKEGQLRPLTLISFDPSLKFPGFPKYPIESAADAARPGVALPNTPPHSHKSICSIDKIALSPSSPGERLASVRPEGPSLFVTPGLPLYQTMSMGNGAAHGFDMSYSPSRVSESSEACL</sequence>
<dbReference type="AlphaFoldDB" id="A0A9W8W1I1"/>
<accession>A0A9W8W1I1</accession>
<evidence type="ECO:0008006" key="3">
    <source>
        <dbReference type="Google" id="ProtNLM"/>
    </source>
</evidence>
<protein>
    <recommendedName>
        <fullName evidence="3">F-box domain-containing protein</fullName>
    </recommendedName>
</protein>
<dbReference type="OrthoDB" id="5359231at2759"/>